<reference evidence="1 2" key="1">
    <citation type="submission" date="2019-09" db="EMBL/GenBank/DDBJ databases">
        <title>Salinarimonas rosea gen. nov., sp. nov., a new member of the a-2 subgroup of the Proteobacteria.</title>
        <authorList>
            <person name="Liu J."/>
        </authorList>
    </citation>
    <scope>NUCLEOTIDE SEQUENCE [LARGE SCALE GENOMIC DNA]</scope>
    <source>
        <strain evidence="1 2">BN140002</strain>
    </source>
</reference>
<keyword evidence="2" id="KW-1185">Reference proteome</keyword>
<dbReference type="AlphaFoldDB" id="A0A5B2VAY6"/>
<gene>
    <name evidence="1" type="ORF">F0L46_19055</name>
</gene>
<name>A0A5B2VAY6_9HYPH</name>
<proteinExistence type="predicted"/>
<dbReference type="Proteomes" id="UP000323142">
    <property type="component" value="Unassembled WGS sequence"/>
</dbReference>
<evidence type="ECO:0000313" key="1">
    <source>
        <dbReference type="EMBL" id="KAA2235600.1"/>
    </source>
</evidence>
<organism evidence="1 2">
    <name type="scientific">Salinarimonas soli</name>
    <dbReference type="NCBI Taxonomy" id="1638099"/>
    <lineage>
        <taxon>Bacteria</taxon>
        <taxon>Pseudomonadati</taxon>
        <taxon>Pseudomonadota</taxon>
        <taxon>Alphaproteobacteria</taxon>
        <taxon>Hyphomicrobiales</taxon>
        <taxon>Salinarimonadaceae</taxon>
        <taxon>Salinarimonas</taxon>
    </lineage>
</organism>
<accession>A0A5B2VAY6</accession>
<dbReference type="EMBL" id="VUOA01000034">
    <property type="protein sequence ID" value="KAA2235600.1"/>
    <property type="molecule type" value="Genomic_DNA"/>
</dbReference>
<reference evidence="1 2" key="2">
    <citation type="submission" date="2019-09" db="EMBL/GenBank/DDBJ databases">
        <authorList>
            <person name="Jin C."/>
        </authorList>
    </citation>
    <scope>NUCLEOTIDE SEQUENCE [LARGE SCALE GENOMIC DNA]</scope>
    <source>
        <strain evidence="1 2">BN140002</strain>
    </source>
</reference>
<protein>
    <submittedName>
        <fullName evidence="1">Uncharacterized protein</fullName>
    </submittedName>
</protein>
<dbReference type="OrthoDB" id="9924639at2"/>
<comment type="caution">
    <text evidence="1">The sequence shown here is derived from an EMBL/GenBank/DDBJ whole genome shotgun (WGS) entry which is preliminary data.</text>
</comment>
<sequence length="136" mass="13509">MSSHLHRLSLLALLLALGSLVLGIAAAVEALAHHPGSHAVRKGGAVALEAVATVSDGCTTIGSVALGAPAGIAAPAAAEPVTVRLARPEGAVCTQALGTARREIDLMVPAGRAILHLFVVGPDGAVVSTERVPIKP</sequence>
<evidence type="ECO:0000313" key="2">
    <source>
        <dbReference type="Proteomes" id="UP000323142"/>
    </source>
</evidence>
<dbReference type="RefSeq" id="WP_149820487.1">
    <property type="nucleotide sequence ID" value="NZ_VUOA01000034.1"/>
</dbReference>